<dbReference type="FunCoup" id="A0A6L2PZI1">
    <property type="interactions" value="48"/>
</dbReference>
<reference evidence="6" key="1">
    <citation type="submission" date="2020-01" db="EMBL/GenBank/DDBJ databases">
        <title>Draft genome sequence of the Termite Coptotermes fromosanus.</title>
        <authorList>
            <person name="Itakura S."/>
            <person name="Yosikawa Y."/>
            <person name="Umezawa K."/>
        </authorList>
    </citation>
    <scope>NUCLEOTIDE SEQUENCE [LARGE SCALE GENOMIC DNA]</scope>
</reference>
<dbReference type="SUPFAM" id="SSF54373">
    <property type="entry name" value="FAD-linked reductases, C-terminal domain"/>
    <property type="match status" value="1"/>
</dbReference>
<dbReference type="PROSITE" id="PS00623">
    <property type="entry name" value="GMC_OXRED_1"/>
    <property type="match status" value="1"/>
</dbReference>
<evidence type="ECO:0000259" key="3">
    <source>
        <dbReference type="PROSITE" id="PS00623"/>
    </source>
</evidence>
<evidence type="ECO:0000313" key="6">
    <source>
        <dbReference type="Proteomes" id="UP000502823"/>
    </source>
</evidence>
<dbReference type="Proteomes" id="UP000502823">
    <property type="component" value="Unassembled WGS sequence"/>
</dbReference>
<feature type="domain" description="Glucose-methanol-choline oxidoreductase N-terminal" evidence="4">
    <location>
        <begin position="315"/>
        <end position="329"/>
    </location>
</feature>
<keyword evidence="2" id="KW-0274">FAD</keyword>
<dbReference type="Pfam" id="PF00732">
    <property type="entry name" value="GMC_oxred_N"/>
    <property type="match status" value="1"/>
</dbReference>
<accession>A0A6L2PZI1</accession>
<dbReference type="PROSITE" id="PS00624">
    <property type="entry name" value="GMC_OXRED_2"/>
    <property type="match status" value="1"/>
</dbReference>
<keyword evidence="6" id="KW-1185">Reference proteome</keyword>
<dbReference type="Gene3D" id="3.30.560.10">
    <property type="entry name" value="Glucose Oxidase, domain 3"/>
    <property type="match status" value="1"/>
</dbReference>
<comment type="similarity">
    <text evidence="1 2">Belongs to the GMC oxidoreductase family.</text>
</comment>
<organism evidence="5 6">
    <name type="scientific">Coptotermes formosanus</name>
    <name type="common">Formosan subterranean termite</name>
    <dbReference type="NCBI Taxonomy" id="36987"/>
    <lineage>
        <taxon>Eukaryota</taxon>
        <taxon>Metazoa</taxon>
        <taxon>Ecdysozoa</taxon>
        <taxon>Arthropoda</taxon>
        <taxon>Hexapoda</taxon>
        <taxon>Insecta</taxon>
        <taxon>Pterygota</taxon>
        <taxon>Neoptera</taxon>
        <taxon>Polyneoptera</taxon>
        <taxon>Dictyoptera</taxon>
        <taxon>Blattodea</taxon>
        <taxon>Blattoidea</taxon>
        <taxon>Termitoidae</taxon>
        <taxon>Rhinotermitidae</taxon>
        <taxon>Coptotermes</taxon>
    </lineage>
</organism>
<dbReference type="SUPFAM" id="SSF51905">
    <property type="entry name" value="FAD/NAD(P)-binding domain"/>
    <property type="match status" value="1"/>
</dbReference>
<dbReference type="AlphaFoldDB" id="A0A6L2PZI1"/>
<protein>
    <recommendedName>
        <fullName evidence="3 4">Glucose-methanol-choline oxidoreductase N-terminal domain-containing protein</fullName>
    </recommendedName>
</protein>
<dbReference type="InterPro" id="IPR000172">
    <property type="entry name" value="GMC_OxRdtase_N"/>
</dbReference>
<dbReference type="EMBL" id="BLKM01012573">
    <property type="protein sequence ID" value="GFG37020.1"/>
    <property type="molecule type" value="Genomic_DNA"/>
</dbReference>
<dbReference type="GO" id="GO:0050660">
    <property type="term" value="F:flavin adenine dinucleotide binding"/>
    <property type="evidence" value="ECO:0007669"/>
    <property type="project" value="InterPro"/>
</dbReference>
<dbReference type="PANTHER" id="PTHR11552:SF217">
    <property type="entry name" value="GLUCOSE DEHYDROGENASE [FAD, QUINONE]"/>
    <property type="match status" value="1"/>
</dbReference>
<dbReference type="GO" id="GO:0016614">
    <property type="term" value="F:oxidoreductase activity, acting on CH-OH group of donors"/>
    <property type="evidence" value="ECO:0007669"/>
    <property type="project" value="InterPro"/>
</dbReference>
<feature type="domain" description="Glucose-methanol-choline oxidoreductase N-terminal" evidence="3">
    <location>
        <begin position="136"/>
        <end position="159"/>
    </location>
</feature>
<dbReference type="PANTHER" id="PTHR11552">
    <property type="entry name" value="GLUCOSE-METHANOL-CHOLINE GMC OXIDOREDUCTASE"/>
    <property type="match status" value="1"/>
</dbReference>
<gene>
    <name evidence="5" type="ORF">Cfor_05424</name>
</gene>
<dbReference type="OrthoDB" id="269227at2759"/>
<comment type="caution">
    <text evidence="5">The sequence shown here is derived from an EMBL/GenBank/DDBJ whole genome shotgun (WGS) entry which is preliminary data.</text>
</comment>
<sequence length="760" mass="83674">MSCNCPVTQPGPTLASTCGGSAFMLFMGLLEVFIRSQCDLEDPCGRPESRSEPDPIYDFIVVGGGSAGSVVASRLSEIPHWRVLLIEAGGPEPTGTQVPSMFLNFLGSNIDWGYRTEPEEQACLGEVDRRCYWPRGKVLGGTSVLNGMMYIRGSRQDYDDWAALGNTGWSYEEVMPYFLKSEDNQQPHLMDQGYHGVGGYLTVTQFPYHPPLSHAILQAGREMGYQVRDLNGMSHTGFAIAQTTSRNGSRLSAAKAFLRPVKDRHNLHIMLNTTVVKVLVNETTKEAYGVVIVKGGHPEMKEVILARNEIIISGGAVNSPQILMLSGIGPKEDLKSAGIPVVLDLPGVGKNLQNHVAFFVNFQINDTDTQALNWATAMEYLLFRDGLMSGTGISEVTAIINSKYNNPADDNPDLQYFFGGFLANCARTGQVGERVNPNNTNSKRTINIIPAVLHPMSRGYITLGSSDPLAPPKIVANYLSHPADIATLVDGIKIAVAMSQTPSLQRYGFRLDETPVAGCENFTFGCDAYWECAARRQTGPENHQAGSCRMGPPGDHGAVVDPELRVYGIERLRVIDASVMPKVTSGNTNAPAIMIAEKGADMIKSTWFGRRSWDYCQEEVCNYSRVRRGYNNLSGTLFSMTDKTTSRYSNEGFDMFIVNVQTNFLFQQLSLIEEKPVGKRGNPNNAVAKLRRKPTVRRNSRLKLLVECAEPHLAKTHFSVATTGSLWPRISFGFANNHVLNMQYLNPENSCSRAEPYTYS</sequence>
<proteinExistence type="inferred from homology"/>
<dbReference type="InterPro" id="IPR012132">
    <property type="entry name" value="GMC_OxRdtase"/>
</dbReference>
<dbReference type="InterPro" id="IPR036188">
    <property type="entry name" value="FAD/NAD-bd_sf"/>
</dbReference>
<dbReference type="InterPro" id="IPR007867">
    <property type="entry name" value="GMC_OxRtase_C"/>
</dbReference>
<dbReference type="InParanoid" id="A0A6L2PZI1"/>
<evidence type="ECO:0000259" key="4">
    <source>
        <dbReference type="PROSITE" id="PS00624"/>
    </source>
</evidence>
<dbReference type="Pfam" id="PF05199">
    <property type="entry name" value="GMC_oxred_C"/>
    <property type="match status" value="1"/>
</dbReference>
<evidence type="ECO:0000313" key="5">
    <source>
        <dbReference type="EMBL" id="GFG37020.1"/>
    </source>
</evidence>
<keyword evidence="2" id="KW-0285">Flavoprotein</keyword>
<dbReference type="Gene3D" id="3.50.50.60">
    <property type="entry name" value="FAD/NAD(P)-binding domain"/>
    <property type="match status" value="1"/>
</dbReference>
<evidence type="ECO:0000256" key="1">
    <source>
        <dbReference type="ARBA" id="ARBA00010790"/>
    </source>
</evidence>
<evidence type="ECO:0000256" key="2">
    <source>
        <dbReference type="RuleBase" id="RU003968"/>
    </source>
</evidence>
<name>A0A6L2PZI1_COPFO</name>